<proteinExistence type="predicted"/>
<dbReference type="EMBL" id="QKYT01001854">
    <property type="protein sequence ID" value="RIA78899.1"/>
    <property type="molecule type" value="Genomic_DNA"/>
</dbReference>
<keyword evidence="3" id="KW-1185">Reference proteome</keyword>
<feature type="region of interest" description="Disordered" evidence="1">
    <location>
        <begin position="133"/>
        <end position="157"/>
    </location>
</feature>
<protein>
    <submittedName>
        <fullName evidence="2">Uncharacterized protein</fullName>
    </submittedName>
</protein>
<evidence type="ECO:0000313" key="2">
    <source>
        <dbReference type="EMBL" id="RIA78899.1"/>
    </source>
</evidence>
<comment type="caution">
    <text evidence="2">The sequence shown here is derived from an EMBL/GenBank/DDBJ whole genome shotgun (WGS) entry which is preliminary data.</text>
</comment>
<dbReference type="Proteomes" id="UP000265703">
    <property type="component" value="Unassembled WGS sequence"/>
</dbReference>
<evidence type="ECO:0000313" key="3">
    <source>
        <dbReference type="Proteomes" id="UP000265703"/>
    </source>
</evidence>
<organism evidence="2 3">
    <name type="scientific">Glomus cerebriforme</name>
    <dbReference type="NCBI Taxonomy" id="658196"/>
    <lineage>
        <taxon>Eukaryota</taxon>
        <taxon>Fungi</taxon>
        <taxon>Fungi incertae sedis</taxon>
        <taxon>Mucoromycota</taxon>
        <taxon>Glomeromycotina</taxon>
        <taxon>Glomeromycetes</taxon>
        <taxon>Glomerales</taxon>
        <taxon>Glomeraceae</taxon>
        <taxon>Glomus</taxon>
    </lineage>
</organism>
<evidence type="ECO:0000256" key="1">
    <source>
        <dbReference type="SAM" id="MobiDB-lite"/>
    </source>
</evidence>
<gene>
    <name evidence="2" type="ORF">C1645_842099</name>
</gene>
<dbReference type="AlphaFoldDB" id="A0A397S2D8"/>
<sequence length="157" mass="18079">MTESVREGLLVEKDKVFLSTLTSKFNPIDIEALNVEFVSSTEDDFIPSFDESVENLTDFPKNYLLLKLHRPTISKDYWKELHIGLPESESVEIQWWPGENGAKTGKDLADPTGRKNIIISLLKIREFLLNNDDEEEKKMIGEDETDEEEEIGEEMND</sequence>
<feature type="compositionally biased region" description="Acidic residues" evidence="1">
    <location>
        <begin position="142"/>
        <end position="157"/>
    </location>
</feature>
<accession>A0A397S2D8</accession>
<reference evidence="2 3" key="1">
    <citation type="submission" date="2018-06" db="EMBL/GenBank/DDBJ databases">
        <title>Comparative genomics reveals the genomic features of Rhizophagus irregularis, R. cerebriforme, R. diaphanum and Gigaspora rosea, and their symbiotic lifestyle signature.</title>
        <authorList>
            <person name="Morin E."/>
            <person name="San Clemente H."/>
            <person name="Chen E.C.H."/>
            <person name="De La Providencia I."/>
            <person name="Hainaut M."/>
            <person name="Kuo A."/>
            <person name="Kohler A."/>
            <person name="Murat C."/>
            <person name="Tang N."/>
            <person name="Roy S."/>
            <person name="Loubradou J."/>
            <person name="Henrissat B."/>
            <person name="Grigoriev I.V."/>
            <person name="Corradi N."/>
            <person name="Roux C."/>
            <person name="Martin F.M."/>
        </authorList>
    </citation>
    <scope>NUCLEOTIDE SEQUENCE [LARGE SCALE GENOMIC DNA]</scope>
    <source>
        <strain evidence="2 3">DAOM 227022</strain>
    </source>
</reference>
<name>A0A397S2D8_9GLOM</name>